<dbReference type="RefSeq" id="WP_377771663.1">
    <property type="nucleotide sequence ID" value="NZ_JBHUHO010000029.1"/>
</dbReference>
<dbReference type="InterPro" id="IPR009920">
    <property type="entry name" value="HEPPP_synth_su1"/>
</dbReference>
<organism evidence="1 2">
    <name type="scientific">Paenibacillus yanchengensis</name>
    <dbReference type="NCBI Taxonomy" id="2035833"/>
    <lineage>
        <taxon>Bacteria</taxon>
        <taxon>Bacillati</taxon>
        <taxon>Bacillota</taxon>
        <taxon>Bacilli</taxon>
        <taxon>Bacillales</taxon>
        <taxon>Paenibacillaceae</taxon>
        <taxon>Paenibacillus</taxon>
    </lineage>
</organism>
<sequence>MKNYRIPQLADKYTNFDMIRTYTTLPPLANPRLCLLQAVLDEGGTELQKSELFALATALVQLAMDTHDEISAQYEDQRLEKDMRSTQLKVLAGDYFSARFYYLLAKQGEIALIAKLSGAVSEVNQLKMDLYFNSQEQVMTVEDYITTVVEIKSRLFLQFSDLLTGLTANLWPEIIRTISKLEIITGEYERMNQLDSFQDSLIYWHLLEQMDSSDKQAILAQVNESKLMQWIEQYQIKLWLEQLLEETCNQVERLCTELGAVKIVSHLQFLTEKLCSKTNGIQVAVQ</sequence>
<name>A0ABW4YK07_9BACL</name>
<accession>A0ABW4YK07</accession>
<evidence type="ECO:0000313" key="2">
    <source>
        <dbReference type="Proteomes" id="UP001597362"/>
    </source>
</evidence>
<proteinExistence type="predicted"/>
<dbReference type="Proteomes" id="UP001597362">
    <property type="component" value="Unassembled WGS sequence"/>
</dbReference>
<protein>
    <submittedName>
        <fullName evidence="1">Heptaprenyl diphosphate synthase component 1</fullName>
    </submittedName>
</protein>
<gene>
    <name evidence="1" type="ORF">ACFSJH_09540</name>
</gene>
<dbReference type="Pfam" id="PF07307">
    <property type="entry name" value="HEPPP_synt_1"/>
    <property type="match status" value="1"/>
</dbReference>
<keyword evidence="2" id="KW-1185">Reference proteome</keyword>
<dbReference type="Gene3D" id="1.20.120.1450">
    <property type="match status" value="1"/>
</dbReference>
<dbReference type="EMBL" id="JBHUHO010000029">
    <property type="protein sequence ID" value="MFD2115965.1"/>
    <property type="molecule type" value="Genomic_DNA"/>
</dbReference>
<reference evidence="2" key="1">
    <citation type="journal article" date="2019" name="Int. J. Syst. Evol. Microbiol.">
        <title>The Global Catalogue of Microorganisms (GCM) 10K type strain sequencing project: providing services to taxonomists for standard genome sequencing and annotation.</title>
        <authorList>
            <consortium name="The Broad Institute Genomics Platform"/>
            <consortium name="The Broad Institute Genome Sequencing Center for Infectious Disease"/>
            <person name="Wu L."/>
            <person name="Ma J."/>
        </authorList>
    </citation>
    <scope>NUCLEOTIDE SEQUENCE [LARGE SCALE GENOMIC DNA]</scope>
    <source>
        <strain evidence="2">GH52</strain>
    </source>
</reference>
<comment type="caution">
    <text evidence="1">The sequence shown here is derived from an EMBL/GenBank/DDBJ whole genome shotgun (WGS) entry which is preliminary data.</text>
</comment>
<evidence type="ECO:0000313" key="1">
    <source>
        <dbReference type="EMBL" id="MFD2115965.1"/>
    </source>
</evidence>